<dbReference type="RefSeq" id="WP_269421634.1">
    <property type="nucleotide sequence ID" value="NZ_JAPWGY010000001.1"/>
</dbReference>
<keyword evidence="2" id="KW-0560">Oxidoreductase</keyword>
<dbReference type="InterPro" id="IPR013766">
    <property type="entry name" value="Thioredoxin_domain"/>
</dbReference>
<evidence type="ECO:0000256" key="1">
    <source>
        <dbReference type="ARBA" id="ARBA00022729"/>
    </source>
</evidence>
<dbReference type="Pfam" id="PF18312">
    <property type="entry name" value="ScsC_N"/>
    <property type="match status" value="1"/>
</dbReference>
<sequence>MNHHSKFFKLPLLASGLLLATLSYTPPLLAENAPPTTESATVEQTQAFEEAVRKYLLENPEVIIESLTRYQQLQAQRESELKDLAISMNADQLHNDQTSPVLGNPDGDVVLVEFFDYRCPYCHKASKIIQALIEDDPNLKVVMKEFPILGPESVVAARAALAAQKQGKYAEYHFALMENAKDLSQNRLLELAADLGLDKQQFAADMKSAEIGETILKNRSLAEKVGAEGTPAFIVGTRSLSPGTSYEAFQQVIADIRSKGNS</sequence>
<reference evidence="7" key="1">
    <citation type="submission" date="2022-12" db="EMBL/GenBank/DDBJ databases">
        <title>Bacterial isolates from different developmental stages of Nematostella vectensis.</title>
        <authorList>
            <person name="Fraune S."/>
        </authorList>
    </citation>
    <scope>NUCLEOTIDE SEQUENCE</scope>
    <source>
        <strain evidence="7">G21630-S1</strain>
    </source>
</reference>
<feature type="signal peptide" evidence="5">
    <location>
        <begin position="1"/>
        <end position="30"/>
    </location>
</feature>
<feature type="chain" id="PRO_5047019486" evidence="5">
    <location>
        <begin position="31"/>
        <end position="262"/>
    </location>
</feature>
<protein>
    <submittedName>
        <fullName evidence="7">DsbA family protein</fullName>
    </submittedName>
</protein>
<organism evidence="7 8">
    <name type="scientific">Kiloniella laminariae</name>
    <dbReference type="NCBI Taxonomy" id="454162"/>
    <lineage>
        <taxon>Bacteria</taxon>
        <taxon>Pseudomonadati</taxon>
        <taxon>Pseudomonadota</taxon>
        <taxon>Alphaproteobacteria</taxon>
        <taxon>Rhodospirillales</taxon>
        <taxon>Kiloniellaceae</taxon>
        <taxon>Kiloniella</taxon>
    </lineage>
</organism>
<dbReference type="Pfam" id="PF01323">
    <property type="entry name" value="DSBA"/>
    <property type="match status" value="1"/>
</dbReference>
<accession>A0ABT4LEB2</accession>
<evidence type="ECO:0000256" key="3">
    <source>
        <dbReference type="ARBA" id="ARBA00023157"/>
    </source>
</evidence>
<dbReference type="PROSITE" id="PS51352">
    <property type="entry name" value="THIOREDOXIN_2"/>
    <property type="match status" value="1"/>
</dbReference>
<dbReference type="InterPro" id="IPR001853">
    <property type="entry name" value="DSBA-like_thioredoxin_dom"/>
</dbReference>
<comment type="caution">
    <text evidence="7">The sequence shown here is derived from an EMBL/GenBank/DDBJ whole genome shotgun (WGS) entry which is preliminary data.</text>
</comment>
<evidence type="ECO:0000313" key="7">
    <source>
        <dbReference type="EMBL" id="MCZ4279429.1"/>
    </source>
</evidence>
<dbReference type="PANTHER" id="PTHR13887:SF14">
    <property type="entry name" value="DISULFIDE BOND FORMATION PROTEIN D"/>
    <property type="match status" value="1"/>
</dbReference>
<evidence type="ECO:0000256" key="5">
    <source>
        <dbReference type="SAM" id="SignalP"/>
    </source>
</evidence>
<keyword evidence="1 5" id="KW-0732">Signal</keyword>
<dbReference type="InterPro" id="IPR041205">
    <property type="entry name" value="ScsC_N"/>
</dbReference>
<dbReference type="SUPFAM" id="SSF52833">
    <property type="entry name" value="Thioredoxin-like"/>
    <property type="match status" value="1"/>
</dbReference>
<keyword evidence="8" id="KW-1185">Reference proteome</keyword>
<dbReference type="EMBL" id="JAPWGY010000001">
    <property type="protein sequence ID" value="MCZ4279429.1"/>
    <property type="molecule type" value="Genomic_DNA"/>
</dbReference>
<dbReference type="PANTHER" id="PTHR13887">
    <property type="entry name" value="GLUTATHIONE S-TRANSFERASE KAPPA"/>
    <property type="match status" value="1"/>
</dbReference>
<dbReference type="CDD" id="cd03023">
    <property type="entry name" value="DsbA_Com1_like"/>
    <property type="match status" value="1"/>
</dbReference>
<proteinExistence type="predicted"/>
<evidence type="ECO:0000313" key="8">
    <source>
        <dbReference type="Proteomes" id="UP001069802"/>
    </source>
</evidence>
<dbReference type="Proteomes" id="UP001069802">
    <property type="component" value="Unassembled WGS sequence"/>
</dbReference>
<gene>
    <name evidence="7" type="ORF">O4H49_01485</name>
</gene>
<evidence type="ECO:0000256" key="4">
    <source>
        <dbReference type="ARBA" id="ARBA00023284"/>
    </source>
</evidence>
<evidence type="ECO:0000259" key="6">
    <source>
        <dbReference type="PROSITE" id="PS51352"/>
    </source>
</evidence>
<keyword evidence="4" id="KW-0676">Redox-active center</keyword>
<keyword evidence="3" id="KW-1015">Disulfide bond</keyword>
<feature type="domain" description="Thioredoxin" evidence="6">
    <location>
        <begin position="27"/>
        <end position="258"/>
    </location>
</feature>
<dbReference type="InterPro" id="IPR036249">
    <property type="entry name" value="Thioredoxin-like_sf"/>
</dbReference>
<name>A0ABT4LEB2_9PROT</name>
<dbReference type="Gene3D" id="3.40.30.10">
    <property type="entry name" value="Glutaredoxin"/>
    <property type="match status" value="1"/>
</dbReference>
<evidence type="ECO:0000256" key="2">
    <source>
        <dbReference type="ARBA" id="ARBA00023002"/>
    </source>
</evidence>